<comment type="caution">
    <text evidence="1">The sequence shown here is derived from an EMBL/GenBank/DDBJ whole genome shotgun (WGS) entry which is preliminary data.</text>
</comment>
<accession>G9ZG81</accession>
<dbReference type="STRING" id="797473.HMPREF9080_01784"/>
<dbReference type="AlphaFoldDB" id="G9ZG81"/>
<evidence type="ECO:0000313" key="1">
    <source>
        <dbReference type="EMBL" id="EHM53363.1"/>
    </source>
</evidence>
<dbReference type="EMBL" id="AGCM01000103">
    <property type="protein sequence ID" value="EHM53363.1"/>
    <property type="molecule type" value="Genomic_DNA"/>
</dbReference>
<dbReference type="Gene3D" id="1.10.10.10">
    <property type="entry name" value="Winged helix-like DNA-binding domain superfamily/Winged helix DNA-binding domain"/>
    <property type="match status" value="1"/>
</dbReference>
<dbReference type="InterPro" id="IPR036390">
    <property type="entry name" value="WH_DNA-bd_sf"/>
</dbReference>
<dbReference type="Gene3D" id="3.30.565.10">
    <property type="entry name" value="Histidine kinase-like ATPase, C-terminal domain"/>
    <property type="match status" value="1"/>
</dbReference>
<dbReference type="InterPro" id="IPR011991">
    <property type="entry name" value="ArsR-like_HTH"/>
</dbReference>
<evidence type="ECO:0000313" key="2">
    <source>
        <dbReference type="Proteomes" id="UP000004750"/>
    </source>
</evidence>
<dbReference type="GO" id="GO:0006355">
    <property type="term" value="P:regulation of DNA-templated transcription"/>
    <property type="evidence" value="ECO:0007669"/>
    <property type="project" value="UniProtKB-ARBA"/>
</dbReference>
<dbReference type="InterPro" id="IPR036388">
    <property type="entry name" value="WH-like_DNA-bd_sf"/>
</dbReference>
<reference evidence="1 2" key="1">
    <citation type="submission" date="2011-08" db="EMBL/GenBank/DDBJ databases">
        <authorList>
            <person name="Weinstock G."/>
            <person name="Sodergren E."/>
            <person name="Clifton S."/>
            <person name="Fulton L."/>
            <person name="Fulton B."/>
            <person name="Courtney L."/>
            <person name="Fronick C."/>
            <person name="Harrison M."/>
            <person name="Strong C."/>
            <person name="Farmer C."/>
            <person name="Delahaunty K."/>
            <person name="Markovic C."/>
            <person name="Hall O."/>
            <person name="Minx P."/>
            <person name="Tomlinson C."/>
            <person name="Mitreva M."/>
            <person name="Hou S."/>
            <person name="Chen J."/>
            <person name="Wollam A."/>
            <person name="Pepin K.H."/>
            <person name="Johnson M."/>
            <person name="Bhonagiri V."/>
            <person name="Zhang X."/>
            <person name="Suruliraj S."/>
            <person name="Warren W."/>
            <person name="Chinwalla A."/>
            <person name="Mardis E.R."/>
            <person name="Wilson R.K."/>
        </authorList>
    </citation>
    <scope>NUCLEOTIDE SEQUENCE [LARGE SCALE GENOMIC DNA]</scope>
    <source>
        <strain evidence="1 2">F0432</strain>
    </source>
</reference>
<gene>
    <name evidence="1" type="ORF">HMPREF9080_01784</name>
</gene>
<dbReference type="Proteomes" id="UP000004750">
    <property type="component" value="Unassembled WGS sequence"/>
</dbReference>
<dbReference type="SUPFAM" id="SSF46785">
    <property type="entry name" value="Winged helix' DNA-binding domain"/>
    <property type="match status" value="1"/>
</dbReference>
<dbReference type="SUPFAM" id="SSF55874">
    <property type="entry name" value="ATPase domain of HSP90 chaperone/DNA topoisomerase II/histidine kinase"/>
    <property type="match status" value="1"/>
</dbReference>
<protein>
    <submittedName>
        <fullName evidence="1">Uncharacterized protein</fullName>
    </submittedName>
</protein>
<name>G9ZG81_9GAMM</name>
<sequence>MANIRKQTENIRRYILEAVARGCDGLAGAVVKEFAVSRQAANRHINALVKSGALAAAGEGRKKHYRLVQEKHTIFQCELNQELDEFDIWQDKVAPELQGLPDNARNIWHYGVTEMINNAKDHSGGRTLTVLISRDAVRSSIIIKDDGIGIFRKIQEALALPDQRQAVLELAKGRLTTDPKNHTGEGVFFTSRMFDYFCIISNEIAFSHQFGKPEDWILDNQAPDDSTMIDDAEQPHSAPLQRHILRIQPA</sequence>
<proteinExistence type="predicted"/>
<dbReference type="InterPro" id="IPR036890">
    <property type="entry name" value="HATPase_C_sf"/>
</dbReference>
<dbReference type="CDD" id="cd00090">
    <property type="entry name" value="HTH_ARSR"/>
    <property type="match status" value="1"/>
</dbReference>
<dbReference type="RefSeq" id="WP_006985784.1">
    <property type="nucleotide sequence ID" value="NZ_JH417935.1"/>
</dbReference>
<organism evidence="1 2">
    <name type="scientific">Cardiobacterium valvarum F0432</name>
    <dbReference type="NCBI Taxonomy" id="797473"/>
    <lineage>
        <taxon>Bacteria</taxon>
        <taxon>Pseudomonadati</taxon>
        <taxon>Pseudomonadota</taxon>
        <taxon>Gammaproteobacteria</taxon>
        <taxon>Cardiobacteriales</taxon>
        <taxon>Cardiobacteriaceae</taxon>
        <taxon>Cardiobacterium</taxon>
    </lineage>
</organism>
<dbReference type="HOGENOM" id="CLU_1109837_0_0_6"/>